<name>Q0V3Y2_PHANO</name>
<dbReference type="InParanoid" id="Q0V3Y2"/>
<dbReference type="RefSeq" id="XP_001791928.1">
    <property type="nucleotide sequence ID" value="XM_001791876.1"/>
</dbReference>
<dbReference type="KEGG" id="pno:SNOG_01282"/>
<organism evidence="1 2">
    <name type="scientific">Phaeosphaeria nodorum (strain SN15 / ATCC MYA-4574 / FGSC 10173)</name>
    <name type="common">Glume blotch fungus</name>
    <name type="synonym">Parastagonospora nodorum</name>
    <dbReference type="NCBI Taxonomy" id="321614"/>
    <lineage>
        <taxon>Eukaryota</taxon>
        <taxon>Fungi</taxon>
        <taxon>Dikarya</taxon>
        <taxon>Ascomycota</taxon>
        <taxon>Pezizomycotina</taxon>
        <taxon>Dothideomycetes</taxon>
        <taxon>Pleosporomycetidae</taxon>
        <taxon>Pleosporales</taxon>
        <taxon>Pleosporineae</taxon>
        <taxon>Phaeosphaeriaceae</taxon>
        <taxon>Parastagonospora</taxon>
    </lineage>
</organism>
<dbReference type="GeneID" id="5968773"/>
<dbReference type="AlphaFoldDB" id="Q0V3Y2"/>
<reference evidence="2" key="1">
    <citation type="journal article" date="2007" name="Plant Cell">
        <title>Dothideomycete-plant interactions illuminated by genome sequencing and EST analysis of the wheat pathogen Stagonospora nodorum.</title>
        <authorList>
            <person name="Hane J.K."/>
            <person name="Lowe R.G."/>
            <person name="Solomon P.S."/>
            <person name="Tan K.C."/>
            <person name="Schoch C.L."/>
            <person name="Spatafora J.W."/>
            <person name="Crous P.W."/>
            <person name="Kodira C."/>
            <person name="Birren B.W."/>
            <person name="Galagan J.E."/>
            <person name="Torriani S.F."/>
            <person name="McDonald B.A."/>
            <person name="Oliver R.P."/>
        </authorList>
    </citation>
    <scope>NUCLEOTIDE SEQUENCE [LARGE SCALE GENOMIC DNA]</scope>
    <source>
        <strain evidence="2">SN15 / ATCC MYA-4574 / FGSC 10173</strain>
    </source>
</reference>
<gene>
    <name evidence="1" type="ORF">SNOG_01282</name>
</gene>
<proteinExistence type="predicted"/>
<sequence length="60" mass="6480">MLLGFSVSPACLPAIPCLLARAAAAMHSLLPQRAEPMRIYVHDALWLLTHGTVFPTNVPV</sequence>
<dbReference type="EMBL" id="CH445326">
    <property type="protein sequence ID" value="EAT90931.1"/>
    <property type="molecule type" value="Genomic_DNA"/>
</dbReference>
<accession>Q0V3Y2</accession>
<dbReference type="HOGENOM" id="CLU_2942564_0_0_1"/>
<evidence type="ECO:0000313" key="2">
    <source>
        <dbReference type="Proteomes" id="UP000001055"/>
    </source>
</evidence>
<dbReference type="Proteomes" id="UP000001055">
    <property type="component" value="Unassembled WGS sequence"/>
</dbReference>
<evidence type="ECO:0000313" key="1">
    <source>
        <dbReference type="EMBL" id="EAT90931.1"/>
    </source>
</evidence>
<protein>
    <submittedName>
        <fullName evidence="1">Uncharacterized protein</fullName>
    </submittedName>
</protein>